<sequence>MNCDFCQQRLELYVLGELDPSVAQSIAEHLEGGCVACGEEFAGLNESIDCLIEDTELRSPESSTWEKVAAAIESDQPPGGLSHEVANQVGLAMSSRFTAKQIAAGVLAVACGFGLMLLTLRATIDPALDDRAASDLASADPSPPLKSDLAGEAAFKKSLDSTQLVSFREPNQPGRATGSMVVDFDARQLHVHVEMRDTHDYTLWFVTTSGEWISGGRLDHLSNNHYGKVIDIPVTKSPIAHTAIAIESSDATRSFERNVALVSDTISGLKGKSL</sequence>
<accession>A0A5C6EGE7</accession>
<dbReference type="RefSeq" id="WP_146537138.1">
    <property type="nucleotide sequence ID" value="NZ_SJPX01000006.1"/>
</dbReference>
<dbReference type="AlphaFoldDB" id="A0A5C6EGE7"/>
<gene>
    <name evidence="2" type="ORF">Poly59_56190</name>
</gene>
<keyword evidence="1" id="KW-1133">Transmembrane helix</keyword>
<evidence type="ECO:0008006" key="4">
    <source>
        <dbReference type="Google" id="ProtNLM"/>
    </source>
</evidence>
<dbReference type="InterPro" id="IPR041916">
    <property type="entry name" value="Anti_sigma_zinc_sf"/>
</dbReference>
<dbReference type="Gene3D" id="1.10.10.1320">
    <property type="entry name" value="Anti-sigma factor, zinc-finger domain"/>
    <property type="match status" value="1"/>
</dbReference>
<protein>
    <recommendedName>
        <fullName evidence="4">Zinc-finger domain-containing protein</fullName>
    </recommendedName>
</protein>
<evidence type="ECO:0000256" key="1">
    <source>
        <dbReference type="SAM" id="Phobius"/>
    </source>
</evidence>
<dbReference type="EMBL" id="SJPX01000006">
    <property type="protein sequence ID" value="TWU46646.1"/>
    <property type="molecule type" value="Genomic_DNA"/>
</dbReference>
<keyword evidence="1" id="KW-0472">Membrane</keyword>
<dbReference type="OrthoDB" id="271015at2"/>
<feature type="transmembrane region" description="Helical" evidence="1">
    <location>
        <begin position="102"/>
        <end position="124"/>
    </location>
</feature>
<comment type="caution">
    <text evidence="2">The sequence shown here is derived from an EMBL/GenBank/DDBJ whole genome shotgun (WGS) entry which is preliminary data.</text>
</comment>
<evidence type="ECO:0000313" key="2">
    <source>
        <dbReference type="EMBL" id="TWU46646.1"/>
    </source>
</evidence>
<reference evidence="2 3" key="1">
    <citation type="submission" date="2019-02" db="EMBL/GenBank/DDBJ databases">
        <title>Deep-cultivation of Planctomycetes and their phenomic and genomic characterization uncovers novel biology.</title>
        <authorList>
            <person name="Wiegand S."/>
            <person name="Jogler M."/>
            <person name="Boedeker C."/>
            <person name="Pinto D."/>
            <person name="Vollmers J."/>
            <person name="Rivas-Marin E."/>
            <person name="Kohn T."/>
            <person name="Peeters S.H."/>
            <person name="Heuer A."/>
            <person name="Rast P."/>
            <person name="Oberbeckmann S."/>
            <person name="Bunk B."/>
            <person name="Jeske O."/>
            <person name="Meyerdierks A."/>
            <person name="Storesund J.E."/>
            <person name="Kallscheuer N."/>
            <person name="Luecker S."/>
            <person name="Lage O.M."/>
            <person name="Pohl T."/>
            <person name="Merkel B.J."/>
            <person name="Hornburger P."/>
            <person name="Mueller R.-W."/>
            <person name="Bruemmer F."/>
            <person name="Labrenz M."/>
            <person name="Spormann A.M."/>
            <person name="Op Den Camp H."/>
            <person name="Overmann J."/>
            <person name="Amann R."/>
            <person name="Jetten M.S.M."/>
            <person name="Mascher T."/>
            <person name="Medema M.H."/>
            <person name="Devos D.P."/>
            <person name="Kaster A.-K."/>
            <person name="Ovreas L."/>
            <person name="Rohde M."/>
            <person name="Galperin M.Y."/>
            <person name="Jogler C."/>
        </authorList>
    </citation>
    <scope>NUCLEOTIDE SEQUENCE [LARGE SCALE GENOMIC DNA]</scope>
    <source>
        <strain evidence="2 3">Poly59</strain>
    </source>
</reference>
<name>A0A5C6EGE7_9BACT</name>
<evidence type="ECO:0000313" key="3">
    <source>
        <dbReference type="Proteomes" id="UP000317977"/>
    </source>
</evidence>
<keyword evidence="1" id="KW-0812">Transmembrane</keyword>
<organism evidence="2 3">
    <name type="scientific">Rubripirellula reticaptiva</name>
    <dbReference type="NCBI Taxonomy" id="2528013"/>
    <lineage>
        <taxon>Bacteria</taxon>
        <taxon>Pseudomonadati</taxon>
        <taxon>Planctomycetota</taxon>
        <taxon>Planctomycetia</taxon>
        <taxon>Pirellulales</taxon>
        <taxon>Pirellulaceae</taxon>
        <taxon>Rubripirellula</taxon>
    </lineage>
</organism>
<proteinExistence type="predicted"/>
<keyword evidence="3" id="KW-1185">Reference proteome</keyword>
<dbReference type="Proteomes" id="UP000317977">
    <property type="component" value="Unassembled WGS sequence"/>
</dbReference>